<keyword evidence="3" id="KW-0808">Transferase</keyword>
<feature type="region of interest" description="Disordered" evidence="10">
    <location>
        <begin position="2684"/>
        <end position="2708"/>
    </location>
</feature>
<evidence type="ECO:0000259" key="11">
    <source>
        <dbReference type="PROSITE" id="PS50011"/>
    </source>
</evidence>
<evidence type="ECO:0000256" key="7">
    <source>
        <dbReference type="ARBA" id="ARBA00047899"/>
    </source>
</evidence>
<feature type="region of interest" description="Disordered" evidence="10">
    <location>
        <begin position="1255"/>
        <end position="1284"/>
    </location>
</feature>
<dbReference type="SMART" id="SM00448">
    <property type="entry name" value="REC"/>
    <property type="match status" value="1"/>
</dbReference>
<feature type="compositionally biased region" description="Polar residues" evidence="10">
    <location>
        <begin position="249"/>
        <end position="264"/>
    </location>
</feature>
<organism evidence="13 14">
    <name type="scientific">Batrachochytrium salamandrivorans</name>
    <dbReference type="NCBI Taxonomy" id="1357716"/>
    <lineage>
        <taxon>Eukaryota</taxon>
        <taxon>Fungi</taxon>
        <taxon>Fungi incertae sedis</taxon>
        <taxon>Chytridiomycota</taxon>
        <taxon>Chytridiomycota incertae sedis</taxon>
        <taxon>Chytridiomycetes</taxon>
        <taxon>Rhizophydiales</taxon>
        <taxon>Rhizophydiales incertae sedis</taxon>
        <taxon>Batrachochytrium</taxon>
    </lineage>
</organism>
<dbReference type="InterPro" id="IPR001789">
    <property type="entry name" value="Sig_transdc_resp-reg_receiver"/>
</dbReference>
<feature type="compositionally biased region" description="Polar residues" evidence="10">
    <location>
        <begin position="2684"/>
        <end position="2696"/>
    </location>
</feature>
<evidence type="ECO:0000256" key="5">
    <source>
        <dbReference type="ARBA" id="ARBA00022777"/>
    </source>
</evidence>
<evidence type="ECO:0000256" key="6">
    <source>
        <dbReference type="ARBA" id="ARBA00022840"/>
    </source>
</evidence>
<feature type="region of interest" description="Disordered" evidence="10">
    <location>
        <begin position="782"/>
        <end position="805"/>
    </location>
</feature>
<feature type="domain" description="Protein kinase" evidence="11">
    <location>
        <begin position="2232"/>
        <end position="2600"/>
    </location>
</feature>
<gene>
    <name evidence="13" type="ORF">BASA50_001839</name>
</gene>
<dbReference type="Proteomes" id="UP001648503">
    <property type="component" value="Unassembled WGS sequence"/>
</dbReference>
<feature type="compositionally biased region" description="Polar residues" evidence="10">
    <location>
        <begin position="668"/>
        <end position="683"/>
    </location>
</feature>
<keyword evidence="9" id="KW-0597">Phosphoprotein</keyword>
<evidence type="ECO:0000313" key="13">
    <source>
        <dbReference type="EMBL" id="KAH6601160.1"/>
    </source>
</evidence>
<evidence type="ECO:0000256" key="1">
    <source>
        <dbReference type="ARBA" id="ARBA00012513"/>
    </source>
</evidence>
<feature type="compositionally biased region" description="Polar residues" evidence="10">
    <location>
        <begin position="1255"/>
        <end position="1264"/>
    </location>
</feature>
<reference evidence="13 14" key="1">
    <citation type="submission" date="2021-02" db="EMBL/GenBank/DDBJ databases">
        <title>Variation within the Batrachochytrium salamandrivorans European outbreak.</title>
        <authorList>
            <person name="Kelly M."/>
            <person name="Pasmans F."/>
            <person name="Shea T.P."/>
            <person name="Munoz J.F."/>
            <person name="Carranza S."/>
            <person name="Cuomo C.A."/>
            <person name="Martel A."/>
        </authorList>
    </citation>
    <scope>NUCLEOTIDE SEQUENCE [LARGE SCALE GENOMIC DNA]</scope>
    <source>
        <strain evidence="13 14">AMFP18/2</strain>
    </source>
</reference>
<feature type="region of interest" description="Disordered" evidence="10">
    <location>
        <begin position="627"/>
        <end position="686"/>
    </location>
</feature>
<keyword evidence="6" id="KW-0067">ATP-binding</keyword>
<proteinExistence type="predicted"/>
<dbReference type="Gene3D" id="1.10.510.10">
    <property type="entry name" value="Transferase(Phosphotransferase) domain 1"/>
    <property type="match status" value="2"/>
</dbReference>
<dbReference type="SUPFAM" id="SSF52172">
    <property type="entry name" value="CheY-like"/>
    <property type="match status" value="1"/>
</dbReference>
<evidence type="ECO:0000256" key="2">
    <source>
        <dbReference type="ARBA" id="ARBA00022527"/>
    </source>
</evidence>
<evidence type="ECO:0000259" key="12">
    <source>
        <dbReference type="PROSITE" id="PS50110"/>
    </source>
</evidence>
<dbReference type="SUPFAM" id="SSF55785">
    <property type="entry name" value="PYP-like sensor domain (PAS domain)"/>
    <property type="match status" value="1"/>
</dbReference>
<feature type="region of interest" description="Disordered" evidence="10">
    <location>
        <begin position="2814"/>
        <end position="2833"/>
    </location>
</feature>
<dbReference type="InterPro" id="IPR050236">
    <property type="entry name" value="Ser_Thr_kinase_AGC"/>
</dbReference>
<dbReference type="InterPro" id="IPR011006">
    <property type="entry name" value="CheY-like_superfamily"/>
</dbReference>
<dbReference type="Gene3D" id="3.40.50.2300">
    <property type="match status" value="1"/>
</dbReference>
<dbReference type="PANTHER" id="PTHR24356">
    <property type="entry name" value="SERINE/THREONINE-PROTEIN KINASE"/>
    <property type="match status" value="1"/>
</dbReference>
<comment type="catalytic activity">
    <reaction evidence="7">
        <text>L-threonyl-[protein] + ATP = O-phospho-L-threonyl-[protein] + ADP + H(+)</text>
        <dbReference type="Rhea" id="RHEA:46608"/>
        <dbReference type="Rhea" id="RHEA-COMP:11060"/>
        <dbReference type="Rhea" id="RHEA-COMP:11605"/>
        <dbReference type="ChEBI" id="CHEBI:15378"/>
        <dbReference type="ChEBI" id="CHEBI:30013"/>
        <dbReference type="ChEBI" id="CHEBI:30616"/>
        <dbReference type="ChEBI" id="CHEBI:61977"/>
        <dbReference type="ChEBI" id="CHEBI:456216"/>
        <dbReference type="EC" id="2.7.11.1"/>
    </reaction>
</comment>
<dbReference type="PROSITE" id="PS00108">
    <property type="entry name" value="PROTEIN_KINASE_ST"/>
    <property type="match status" value="1"/>
</dbReference>
<feature type="compositionally biased region" description="Low complexity" evidence="10">
    <location>
        <begin position="918"/>
        <end position="931"/>
    </location>
</feature>
<dbReference type="InterPro" id="IPR008271">
    <property type="entry name" value="Ser/Thr_kinase_AS"/>
</dbReference>
<dbReference type="Gene3D" id="3.30.450.20">
    <property type="entry name" value="PAS domain"/>
    <property type="match status" value="1"/>
</dbReference>
<dbReference type="EMBL" id="JAFCIX010000017">
    <property type="protein sequence ID" value="KAH6601160.1"/>
    <property type="molecule type" value="Genomic_DNA"/>
</dbReference>
<protein>
    <recommendedName>
        <fullName evidence="1">non-specific serine/threonine protein kinase</fullName>
        <ecNumber evidence="1">2.7.11.1</ecNumber>
    </recommendedName>
</protein>
<dbReference type="SUPFAM" id="SSF56112">
    <property type="entry name" value="Protein kinase-like (PK-like)"/>
    <property type="match status" value="1"/>
</dbReference>
<keyword evidence="14" id="KW-1185">Reference proteome</keyword>
<feature type="region of interest" description="Disordered" evidence="10">
    <location>
        <begin position="249"/>
        <end position="270"/>
    </location>
</feature>
<dbReference type="InterPro" id="IPR035965">
    <property type="entry name" value="PAS-like_dom_sf"/>
</dbReference>
<keyword evidence="4" id="KW-0547">Nucleotide-binding</keyword>
<dbReference type="EC" id="2.7.11.1" evidence="1"/>
<dbReference type="CDD" id="cd17546">
    <property type="entry name" value="REC_hyHK_CKI1_RcsC-like"/>
    <property type="match status" value="1"/>
</dbReference>
<dbReference type="CDD" id="cd05579">
    <property type="entry name" value="STKc_MAST_like"/>
    <property type="match status" value="1"/>
</dbReference>
<feature type="region of interest" description="Disordered" evidence="10">
    <location>
        <begin position="841"/>
        <end position="960"/>
    </location>
</feature>
<feature type="region of interest" description="Disordered" evidence="10">
    <location>
        <begin position="2068"/>
        <end position="2142"/>
    </location>
</feature>
<dbReference type="Pfam" id="PF00072">
    <property type="entry name" value="Response_reg"/>
    <property type="match status" value="1"/>
</dbReference>
<dbReference type="InterPro" id="IPR000719">
    <property type="entry name" value="Prot_kinase_dom"/>
</dbReference>
<feature type="region of interest" description="Disordered" evidence="10">
    <location>
        <begin position="29"/>
        <end position="65"/>
    </location>
</feature>
<feature type="compositionally biased region" description="Basic residues" evidence="10">
    <location>
        <begin position="2115"/>
        <end position="2124"/>
    </location>
</feature>
<comment type="catalytic activity">
    <reaction evidence="8">
        <text>L-seryl-[protein] + ATP = O-phospho-L-seryl-[protein] + ADP + H(+)</text>
        <dbReference type="Rhea" id="RHEA:17989"/>
        <dbReference type="Rhea" id="RHEA-COMP:9863"/>
        <dbReference type="Rhea" id="RHEA-COMP:11604"/>
        <dbReference type="ChEBI" id="CHEBI:15378"/>
        <dbReference type="ChEBI" id="CHEBI:29999"/>
        <dbReference type="ChEBI" id="CHEBI:30616"/>
        <dbReference type="ChEBI" id="CHEBI:83421"/>
        <dbReference type="ChEBI" id="CHEBI:456216"/>
        <dbReference type="EC" id="2.7.11.1"/>
    </reaction>
</comment>
<feature type="region of interest" description="Disordered" evidence="10">
    <location>
        <begin position="2014"/>
        <end position="2038"/>
    </location>
</feature>
<keyword evidence="5" id="KW-0418">Kinase</keyword>
<dbReference type="PROSITE" id="PS50110">
    <property type="entry name" value="RESPONSE_REGULATORY"/>
    <property type="match status" value="1"/>
</dbReference>
<evidence type="ECO:0000256" key="9">
    <source>
        <dbReference type="PROSITE-ProRule" id="PRU00169"/>
    </source>
</evidence>
<feature type="compositionally biased region" description="Low complexity" evidence="10">
    <location>
        <begin position="883"/>
        <end position="898"/>
    </location>
</feature>
<feature type="region of interest" description="Disordered" evidence="10">
    <location>
        <begin position="2879"/>
        <end position="2915"/>
    </location>
</feature>
<feature type="region of interest" description="Disordered" evidence="10">
    <location>
        <begin position="110"/>
        <end position="131"/>
    </location>
</feature>
<dbReference type="PROSITE" id="PS50011">
    <property type="entry name" value="PROTEIN_KINASE_DOM"/>
    <property type="match status" value="1"/>
</dbReference>
<evidence type="ECO:0000256" key="4">
    <source>
        <dbReference type="ARBA" id="ARBA00022741"/>
    </source>
</evidence>
<evidence type="ECO:0000256" key="10">
    <source>
        <dbReference type="SAM" id="MobiDB-lite"/>
    </source>
</evidence>
<sequence>MDPAAIDGSSSTARSSTLLSTTTIPISTTAGTSNSITTTSSHSPLFAKGKRSSQPKVDRRLSPLNPLSSLSLPAATVLCTSSPAASNPSNSATLTSFPAASIAINSTPSITSSITSSSTSNSTIRSATGDLHSAQSPLASSIFPDEHGPVFVQRTPVVVAIPPAHLHRTIGARATGSALAGVALPVSSTGAISTASESIRSGSSSSISTSINTGVSQRKGSIVSVGLDIDKSYDTNVASAPSSSLMIDSTDDSTAVGRSNFNSRRNTESVERVASSNKPYSELHAGSNLLHPTPSLPVGSEHALTHKRPSLSIALGSAAGSDTCASPDRHRTLILNANNRLSPTLPILQSHAQSLSESSPTLQPHSSQSFRKQPALCFALQAPSTRIPSHKQSGALADGAVASQSSYVNADSSPLLFQKFSFGQDVASTSNSRLTPLQSLGVSLRSSAAAAAMATSGLASASVYGSGTSTSSPIAYPTDLELIHQVDDQRSVCISNNPTPARPRHILCLSTSLPDMPQWSQPKSHTRSGSVSSRLSSFVTQATSDMPIVASLSREESPESPWRMVSASISPRLPGAAFPPEANLTVRISKSPPGGFPVPNTARLTPLASVLTSNLILPSNPPQSSVLYTSTNVMGRPSPTAHAPRLRTQSTSSHLPPQAPAPNNSPSTRLSGKLSSSTNSQPQRICALPSVDGSNECLDRLSMGFTVSDLHAYTAVVESSRQAKNAHWARDPNTFWPAWHDALHQHDQLHSMQSQAPGSTNLKHGSLPKLLFHLPSPLLQPMSIQHSQPTHPSGASPQFHQQTLHQRQILQNMLGIANITSPKAVVGGAFHFPRRSISPVRHVSRTQSTKVNSPVLAPLPVPMLDFRSPSPMFMLEDDEENSSDSNVSSSARSNNRSEPTFASSNIRARSKRLRTPLRVSTVSKSSIRSSTHGNPSGSPVRGMPSTVDSPDSDGSFFRGTGAGSFKNRSLSDGDLSEYLKGYSELKSSLQVTKAACDLEIQKVLVELADHVERHIMDKSIHSLEKVKPSTVRGSDFISLQNNGTSDRVVHTLLDFVSPVEGSICNSPLPRTLQHVATELAQGYSIHPSQSASPQGTSIEAPQHVHDPNLVGKAVPILGLLSDASLNPSQSNEMVISMDQETLTAKSILLTKDNYFGDPAFSADDTSSDTPLILAIQDLIGIAENILELDVTSLMQPGTCRTIMGHIQELQYRWRLNPDWPFSDVVVRFLIIFASVARLLEHLEEDTRMWMYASGHNTPGSQTRLVPSMARESRHKMSGGIPTSSLLEHRKLSTSSFLSASGVDSSDADVDDESQHQNPRHDSAHRRVRLRKPHPKGSRPLLHIVGKPDRQEKWSLGELQAASDKGQNLNVLLEVSSEGNLTYISPSARTVFGYDPMAMVGMASPPFLPPGSSNVFIDANRKCPAEDGYIMEIAFSALRADGRLLRLEAKGMLNVDKPTGAKHSIVWITRPVGLIGEGWEDGLSSNAGTTDDLHLDDSMSDCSLMDQIGGGINDRLRSLYDSSSTVNAAALLRRSTTLLSTPVLSDVVLSDPIEDISHSDPFFLDGDATAVHNPVYIQEETHSMYDELIPNVNLALCNICERSIPAIIFEEHAELCTVVHRTEMEVVLANDQLKNFRAQCTEKVHLLEEEIGDECKEMADTAIRRNAQVAVMGNTGSTVHDGAKGSLGRPGDGVVIELDAGRESSPGAIEDDDRRTYLRHLAKLVYIGKDILTIIDETLAIPIPNIASLESFSDEILAEDSNDNGLLGSAFPSFFTQHKRLSQQSLGFDQLSPSGQSSKLTPEARVAPSEFAHLLSWCCPADSEFSTPNLPVSTIHNGANNGGEEECRGAVIDDVVISLAFSIRNIGIDTMSCLHNKIQSVLKLKTEVAEYQQCIIREEQVKVEIGIQTGAFGIENDTGSVHAGDLDSNPLDRSKHSFRASSFTESCPNMPQSPMRLQSHLLTSSSNMLDEDNDGSSVQSVCLSPIASHSSSRLIHHHPPKSNSTQNMLHSSMLSIPNRGLSRPDTLENDGKPSMPTASSFVRNLNEESYSSSNCSSLNIDASNTSIEHGVHESQSVSGSSAVGAPRSKSKRLRHATSLNIRTTSTPDITDQTLQRGKRSAHKHTQSLSGGVDPVVEDQPASSPVFSPSVMHFAPRGMVSPNFSHMPHSIPKGPTVPNATPSYSGVSFFGSQLNALSPPSSVPTSPMAVSTPHSFSCQTPTLAQRTLPNIKDYEIIKPISKGAFGSVYLAKKRATGDYFAIKSIKKADMVAKNQVMNIKSERMILTQLDSPYVVKLYYSFQSREHIYLVMEYLNGGDCAALLKSMGQLDETWTKQYISEVVLGLEFLHSRDIIHRDVKPDNLLIDSNGHIKLTDFGLSRVGFLGRRARGVGDSVGGGLLGDRQFSNISPSNPIMSPSLIGHCSGLHSPLPKDGASFAGLHPQTQHLRGGGNNTGCSSGSGGLGPMHSRRGSAISVFSPGDAAPVLGGRLAEKVDEKDAKQFVGTPDYLAPESILGLGQGASVDWWALGVIMYEFLYGIPPFNAPTSSQVFENILTRRIDWHDDEVDVSDMVRDLMEKLMCSDIDMRLGTTGAAGVREHAWFDHVDWDNLRSNKASFVPKTTNIEDTDYFDDRGVSTVMQDVSPVHGGGGIDDLPPKNNVSNEQHILHTLEQRHGSMLLGISDTDSTPCAAPGTSSIKSGAVRSPSVASMNSRIQGSDIDMDQEILDRPENTEREGLEAAMGQDDDGPDFGEVVYKNLPLLEKANKQLVSRIRSDFPEGEEWKMRRRESLPVPVSPGGLHRAGGVSSGSQAFITATSGLMNPGNSDSGGGGYSAASTSTRLRTLSGNVIGITGINSSMSDHLTSPTHPSLMAAMGGLPHTRGGLHSDARSGNGPISSRSVPRSGSGSEFGVGSGMGDATDAFSPPAALSKLVKTLLAENGMRGRRSSLPTLSTRLRAPPVTAETSVRDGYHNESVTSTLISDAMIVEADAASQPTGTDLHMVSTTIPTLQGDANLRDSSNFVPAIQPRPDGSTSNRINSVCTSSYQSYLESAKQQLFRDQRRGSSFSVNNREASVLTSSLTAIDGKSEATSSSSLGSPLLRLSQAHHHQQQQHSLLVHPSAMQPRRSFSSSLSSDAPFSPLNAAASQTNPVGRQLDILIIDDNIMEIKSLEALLPRQLCRYVTARNGPDALRYATGDMKFDVIFIDTAMSILNGESVARIIKSTKGTNQRTPIVGLTSSQPTFLQSQQYDDILTRPLSKDALHRTLAAISPAESALYTEMSSKLYALPNGNI</sequence>
<feature type="compositionally biased region" description="Low complexity" evidence="10">
    <location>
        <begin position="2075"/>
        <end position="2084"/>
    </location>
</feature>
<dbReference type="InterPro" id="IPR011009">
    <property type="entry name" value="Kinase-like_dom_sf"/>
</dbReference>
<dbReference type="SMART" id="SM00220">
    <property type="entry name" value="S_TKc"/>
    <property type="match status" value="1"/>
</dbReference>
<feature type="region of interest" description="Disordered" evidence="10">
    <location>
        <begin position="1297"/>
        <end position="1342"/>
    </location>
</feature>
<feature type="compositionally biased region" description="Basic and acidic residues" evidence="10">
    <location>
        <begin position="1312"/>
        <end position="1321"/>
    </location>
</feature>
<feature type="domain" description="Response regulatory" evidence="12">
    <location>
        <begin position="3154"/>
        <end position="3268"/>
    </location>
</feature>
<feature type="compositionally biased region" description="Low complexity" evidence="10">
    <location>
        <begin position="29"/>
        <end position="43"/>
    </location>
</feature>
<name>A0ABQ8FNA6_9FUNG</name>
<feature type="compositionally biased region" description="Basic residues" evidence="10">
    <location>
        <begin position="1322"/>
        <end position="1336"/>
    </location>
</feature>
<evidence type="ECO:0000313" key="14">
    <source>
        <dbReference type="Proteomes" id="UP001648503"/>
    </source>
</evidence>
<keyword evidence="2" id="KW-0723">Serine/threonine-protein kinase</keyword>
<comment type="caution">
    <text evidence="13">The sequence shown here is derived from an EMBL/GenBank/DDBJ whole genome shotgun (WGS) entry which is preliminary data.</text>
</comment>
<dbReference type="Gene3D" id="3.30.200.20">
    <property type="entry name" value="Phosphorylase Kinase, domain 1"/>
    <property type="match status" value="2"/>
</dbReference>
<feature type="modified residue" description="4-aspartylphosphate" evidence="9">
    <location>
        <position position="3204"/>
    </location>
</feature>
<feature type="compositionally biased region" description="Polar residues" evidence="10">
    <location>
        <begin position="2096"/>
        <end position="2114"/>
    </location>
</feature>
<dbReference type="Pfam" id="PF00069">
    <property type="entry name" value="Pkinase"/>
    <property type="match status" value="2"/>
</dbReference>
<feature type="compositionally biased region" description="Low complexity" evidence="10">
    <location>
        <begin position="110"/>
        <end position="128"/>
    </location>
</feature>
<feature type="compositionally biased region" description="Low complexity" evidence="10">
    <location>
        <begin position="2891"/>
        <end position="2904"/>
    </location>
</feature>
<evidence type="ECO:0000256" key="3">
    <source>
        <dbReference type="ARBA" id="ARBA00022679"/>
    </source>
</evidence>
<dbReference type="PANTHER" id="PTHR24356:SF1">
    <property type="entry name" value="SERINE_THREONINE-PROTEIN KINASE GREATWALL"/>
    <property type="match status" value="1"/>
</dbReference>
<evidence type="ECO:0000256" key="8">
    <source>
        <dbReference type="ARBA" id="ARBA00048679"/>
    </source>
</evidence>
<accession>A0ABQ8FNA6</accession>